<name>A0A3R9HDR4_STRCR</name>
<dbReference type="Proteomes" id="UP000282617">
    <property type="component" value="Unassembled WGS sequence"/>
</dbReference>
<dbReference type="RefSeq" id="WP_125390512.1">
    <property type="nucleotide sequence ID" value="NZ_RJNA01000010.1"/>
</dbReference>
<comment type="caution">
    <text evidence="1">The sequence shown here is derived from an EMBL/GenBank/DDBJ whole genome shotgun (WGS) entry which is preliminary data.</text>
</comment>
<organism evidence="1 2">
    <name type="scientific">Streptococcus cristatus</name>
    <dbReference type="NCBI Taxonomy" id="45634"/>
    <lineage>
        <taxon>Bacteria</taxon>
        <taxon>Bacillati</taxon>
        <taxon>Bacillota</taxon>
        <taxon>Bacilli</taxon>
        <taxon>Lactobacillales</taxon>
        <taxon>Streptococcaceae</taxon>
        <taxon>Streptococcus</taxon>
    </lineage>
</organism>
<proteinExistence type="predicted"/>
<sequence length="75" mass="8519">MIQIIVNAFVEKDKTGAVVEVLFASADHEKVKAKYQELKIQYPDSYLAIYDLPLDTELSSLPHYPSVSISKEEFN</sequence>
<evidence type="ECO:0008006" key="3">
    <source>
        <dbReference type="Google" id="ProtNLM"/>
    </source>
</evidence>
<accession>A0A3R9HDR4</accession>
<reference evidence="1 2" key="1">
    <citation type="submission" date="2018-11" db="EMBL/GenBank/DDBJ databases">
        <title>Species Designations Belie Phenotypic and Genotypic Heterogeneity in Oral Streptococci.</title>
        <authorList>
            <person name="Velsko I."/>
        </authorList>
    </citation>
    <scope>NUCLEOTIDE SEQUENCE [LARGE SCALE GENOMIC DNA]</scope>
    <source>
        <strain evidence="1 2">BCC51</strain>
    </source>
</reference>
<dbReference type="AlphaFoldDB" id="A0A3R9HDR4"/>
<gene>
    <name evidence="1" type="ORF">D8872_07355</name>
</gene>
<dbReference type="EMBL" id="RJNA01000010">
    <property type="protein sequence ID" value="RSI42864.1"/>
    <property type="molecule type" value="Genomic_DNA"/>
</dbReference>
<protein>
    <recommendedName>
        <fullName evidence="3">Phosphoribosylaminoimidazole carboxylase</fullName>
    </recommendedName>
</protein>
<evidence type="ECO:0000313" key="2">
    <source>
        <dbReference type="Proteomes" id="UP000282617"/>
    </source>
</evidence>
<evidence type="ECO:0000313" key="1">
    <source>
        <dbReference type="EMBL" id="RSI42864.1"/>
    </source>
</evidence>